<evidence type="ECO:0000256" key="3">
    <source>
        <dbReference type="ARBA" id="ARBA00004406"/>
    </source>
</evidence>
<keyword evidence="9" id="KW-0967">Endosome</keyword>
<keyword evidence="6" id="KW-0053">Apoptosis</keyword>
<evidence type="ECO:0000256" key="13">
    <source>
        <dbReference type="ARBA" id="ARBA00022990"/>
    </source>
</evidence>
<evidence type="ECO:0000256" key="20">
    <source>
        <dbReference type="ARBA" id="ARBA00071572"/>
    </source>
</evidence>
<dbReference type="FunFam" id="1.10.238.10:FF:000187">
    <property type="entry name" value="Programmed cell death protein 6"/>
    <property type="match status" value="1"/>
</dbReference>
<dbReference type="GO" id="GO:0005789">
    <property type="term" value="C:endoplasmic reticulum membrane"/>
    <property type="evidence" value="ECO:0007669"/>
    <property type="project" value="UniProtKB-SubCell"/>
</dbReference>
<dbReference type="Gene3D" id="3.90.226.10">
    <property type="entry name" value="2-enoyl-CoA Hydratase, Chain A, domain 1"/>
    <property type="match status" value="1"/>
</dbReference>
<dbReference type="GO" id="GO:0012507">
    <property type="term" value="C:ER to Golgi transport vesicle membrane"/>
    <property type="evidence" value="ECO:0007669"/>
    <property type="project" value="UniProtKB-SubCell"/>
</dbReference>
<evidence type="ECO:0000256" key="6">
    <source>
        <dbReference type="ARBA" id="ARBA00022703"/>
    </source>
</evidence>
<protein>
    <recommendedName>
        <fullName evidence="20">Programmed cell death protein 6</fullName>
    </recommendedName>
</protein>
<dbReference type="SUPFAM" id="SSF47473">
    <property type="entry name" value="EF-hand"/>
    <property type="match status" value="1"/>
</dbReference>
<evidence type="ECO:0000256" key="15">
    <source>
        <dbReference type="ARBA" id="ARBA00023242"/>
    </source>
</evidence>
<evidence type="ECO:0000256" key="10">
    <source>
        <dbReference type="ARBA" id="ARBA00022824"/>
    </source>
</evidence>
<dbReference type="GO" id="GO:0006915">
    <property type="term" value="P:apoptotic process"/>
    <property type="evidence" value="ECO:0007669"/>
    <property type="project" value="UniProtKB-KW"/>
</dbReference>
<evidence type="ECO:0000313" key="23">
    <source>
        <dbReference type="EMBL" id="KAJ8413233.1"/>
    </source>
</evidence>
<evidence type="ECO:0000256" key="21">
    <source>
        <dbReference type="RuleBase" id="RU003707"/>
    </source>
</evidence>
<comment type="function">
    <text evidence="18">Has a lower Ca(2+) affinity than isoform 1.</text>
</comment>
<evidence type="ECO:0000256" key="17">
    <source>
        <dbReference type="ARBA" id="ARBA00049643"/>
    </source>
</evidence>
<dbReference type="AlphaFoldDB" id="A0AAD7WY48"/>
<keyword evidence="12" id="KW-0460">Magnesium</keyword>
<comment type="subcellular location">
    <subcellularLocation>
        <location evidence="17">Cytoplasmic vesicle</location>
        <location evidence="17">COPII-coated vesicle membrane</location>
    </subcellularLocation>
    <subcellularLocation>
        <location evidence="3">Endoplasmic reticulum membrane</location>
        <topology evidence="3">Peripheral membrane protein</topology>
    </subcellularLocation>
    <subcellularLocation>
        <location evidence="2">Endosome</location>
    </subcellularLocation>
    <subcellularLocation>
        <location evidence="1">Nucleus</location>
    </subcellularLocation>
</comment>
<dbReference type="GO" id="GO:0005634">
    <property type="term" value="C:nucleus"/>
    <property type="evidence" value="ECO:0007669"/>
    <property type="project" value="UniProtKB-SubCell"/>
</dbReference>
<dbReference type="GO" id="GO:0003824">
    <property type="term" value="F:catalytic activity"/>
    <property type="evidence" value="ECO:0007669"/>
    <property type="project" value="InterPro"/>
</dbReference>
<dbReference type="Pfam" id="PF13499">
    <property type="entry name" value="EF-hand_7"/>
    <property type="match status" value="2"/>
</dbReference>
<dbReference type="GO" id="GO:0005509">
    <property type="term" value="F:calcium ion binding"/>
    <property type="evidence" value="ECO:0007669"/>
    <property type="project" value="InterPro"/>
</dbReference>
<keyword evidence="4" id="KW-0963">Cytoplasm</keyword>
<comment type="caution">
    <text evidence="23">The sequence shown here is derived from an EMBL/GenBank/DDBJ whole genome shotgun (WGS) entry which is preliminary data.</text>
</comment>
<keyword evidence="14" id="KW-0472">Membrane</keyword>
<dbReference type="InterPro" id="IPR029045">
    <property type="entry name" value="ClpP/crotonase-like_dom_sf"/>
</dbReference>
<feature type="domain" description="EF-hand" evidence="22">
    <location>
        <begin position="17"/>
        <end position="52"/>
    </location>
</feature>
<evidence type="ECO:0000256" key="1">
    <source>
        <dbReference type="ARBA" id="ARBA00004123"/>
    </source>
</evidence>
<evidence type="ECO:0000256" key="14">
    <source>
        <dbReference type="ARBA" id="ARBA00023136"/>
    </source>
</evidence>
<evidence type="ECO:0000256" key="8">
    <source>
        <dbReference type="ARBA" id="ARBA00022737"/>
    </source>
</evidence>
<dbReference type="EMBL" id="JAINUG010000016">
    <property type="protein sequence ID" value="KAJ8413233.1"/>
    <property type="molecule type" value="Genomic_DNA"/>
</dbReference>
<dbReference type="GO" id="GO:0042803">
    <property type="term" value="F:protein homodimerization activity"/>
    <property type="evidence" value="ECO:0007669"/>
    <property type="project" value="UniProtKB-ARBA"/>
</dbReference>
<dbReference type="InterPro" id="IPR002048">
    <property type="entry name" value="EF_hand_dom"/>
</dbReference>
<evidence type="ECO:0000313" key="24">
    <source>
        <dbReference type="Proteomes" id="UP001221898"/>
    </source>
</evidence>
<keyword evidence="7" id="KW-0479">Metal-binding</keyword>
<dbReference type="GO" id="GO:0001525">
    <property type="term" value="P:angiogenesis"/>
    <property type="evidence" value="ECO:0007669"/>
    <property type="project" value="UniProtKB-KW"/>
</dbReference>
<dbReference type="PROSITE" id="PS50222">
    <property type="entry name" value="EF_HAND_2"/>
    <property type="match status" value="2"/>
</dbReference>
<dbReference type="InterPro" id="IPR051426">
    <property type="entry name" value="Peflin/Sorcin_CaBP"/>
</dbReference>
<evidence type="ECO:0000259" key="22">
    <source>
        <dbReference type="PROSITE" id="PS50222"/>
    </source>
</evidence>
<keyword evidence="10" id="KW-0256">Endoplasmic reticulum</keyword>
<dbReference type="SMART" id="SM00054">
    <property type="entry name" value="EFh"/>
    <property type="match status" value="3"/>
</dbReference>
<dbReference type="PROSITE" id="PS00018">
    <property type="entry name" value="EF_HAND_1"/>
    <property type="match status" value="2"/>
</dbReference>
<keyword evidence="24" id="KW-1185">Reference proteome</keyword>
<keyword evidence="5" id="KW-0037">Angiogenesis</keyword>
<feature type="domain" description="EF-hand" evidence="22">
    <location>
        <begin position="84"/>
        <end position="119"/>
    </location>
</feature>
<evidence type="ECO:0000256" key="7">
    <source>
        <dbReference type="ARBA" id="ARBA00022723"/>
    </source>
</evidence>
<dbReference type="PROSITE" id="PS00166">
    <property type="entry name" value="ENOYL_COA_HYDRATASE"/>
    <property type="match status" value="1"/>
</dbReference>
<dbReference type="GO" id="GO:0005768">
    <property type="term" value="C:endosome"/>
    <property type="evidence" value="ECO:0007669"/>
    <property type="project" value="UniProtKB-SubCell"/>
</dbReference>
<proteinExistence type="inferred from homology"/>
<evidence type="ECO:0000256" key="16">
    <source>
        <dbReference type="ARBA" id="ARBA00023329"/>
    </source>
</evidence>
<dbReference type="Proteomes" id="UP001221898">
    <property type="component" value="Unassembled WGS sequence"/>
</dbReference>
<gene>
    <name evidence="23" type="ORF">AAFF_G00092290</name>
</gene>
<dbReference type="Gene3D" id="1.10.287.2460">
    <property type="match status" value="1"/>
</dbReference>
<evidence type="ECO:0000256" key="19">
    <source>
        <dbReference type="ARBA" id="ARBA00064503"/>
    </source>
</evidence>
<comment type="similarity">
    <text evidence="21">Belongs to the enoyl-CoA hydratase/isomerase family.</text>
</comment>
<dbReference type="Gene3D" id="1.10.238.10">
    <property type="entry name" value="EF-hand"/>
    <property type="match status" value="1"/>
</dbReference>
<keyword evidence="15" id="KW-0539">Nucleus</keyword>
<keyword evidence="13" id="KW-0007">Acetylation</keyword>
<dbReference type="InterPro" id="IPR001753">
    <property type="entry name" value="Enoyl-CoA_hydra/iso"/>
</dbReference>
<keyword evidence="11" id="KW-0106">Calcium</keyword>
<dbReference type="Pfam" id="PF00378">
    <property type="entry name" value="ECH_1"/>
    <property type="match status" value="1"/>
</dbReference>
<dbReference type="InterPro" id="IPR018376">
    <property type="entry name" value="Enoyl-CoA_hyd/isom_CS"/>
</dbReference>
<keyword evidence="8" id="KW-0677">Repeat</keyword>
<evidence type="ECO:0000256" key="4">
    <source>
        <dbReference type="ARBA" id="ARBA00022490"/>
    </source>
</evidence>
<evidence type="ECO:0000256" key="12">
    <source>
        <dbReference type="ARBA" id="ARBA00022842"/>
    </source>
</evidence>
<evidence type="ECO:0000256" key="18">
    <source>
        <dbReference type="ARBA" id="ARBA00056829"/>
    </source>
</evidence>
<comment type="subunit">
    <text evidence="19">Homodimer and heterodimer; heterodimerizes (via the EF-hand 5) with PEF1. Isoform 1 and isoform 2 self-associate; probably forming homodimers. Interacts with CPNE4 (via VWFA domain). Interacts with PDCD6IP; the interaction is calcium-dependent. Interacts with RBM22. Interacts with PLSCR4. Interacts with ANXA7 and TSG101. Interacts with DAPK1. Interacts with SEC31A; the interaction is calcium-dependent and promotes monoubiquitination of SEC31A. Interacts with ANXA11 (via N-terminus); the interaction is calcium-dependent. Interacts with PLSCR3 (via N-terminus); the interaction is calcium-dependent. Interacts with MCOLN1; the interaction is calcium-dependent. Interacts with KDR; the interaction is calcium-dependent. Interacts with HEBP2; the interaction is calcium-dependent. Interacts with TFG. Isoform 1: Interacts with SHISA5, leading to stabilize it. Isoform 2: Does not interact with SHISA5. Isoform 2: Does not interact with PDCD6IP, TSG101, ANXA7 and ANXA11.</text>
</comment>
<name>A0AAD7WY48_9TELE</name>
<dbReference type="InterPro" id="IPR011992">
    <property type="entry name" value="EF-hand-dom_pair"/>
</dbReference>
<accession>A0AAD7WY48</accession>
<dbReference type="PANTHER" id="PTHR46212:SF9">
    <property type="entry name" value="PROGRAMMED CELL DEATH PROTEIN 6"/>
    <property type="match status" value="1"/>
</dbReference>
<sequence length="424" mass="46603">MAYHNQYRPPQYNNAPPDQGFLWNIFQRVDKDRSGSISDSELQQALSNGTWTPFNPVTVRSIISMFDRDNKGGVNFNEFAGVWKYITDWQNIFRTYDRDNSGFIDKNELKQALTGFGEQSYRLSDQFYCTLIEKFDRQRKGQVAFDDFIQCCIVLQRLTDVFRRYDTDQDGWIQCCGLLRCVAAALRNVVLERMGSVVAIGINRPEVCNAVNQETARLLLEELSAFNGVPALSVAVLHGIGGNFCAGYDLKELAHQSASLKLEQDVTKGPAPMGPSCIQLSKPVIAAVSGYAVAGGLKLALLADLSVVEESAVVCIVNRELCPVSAGVPLIDGGTVRLPRLIGLSRALDLILTGQPMGSQEALAFRLENRVVPDGQAYYSAFDAPSFSQAMQFEFDHAPVIQAEAIPGAGRFLQGGCSLSYLGK</sequence>
<organism evidence="23 24">
    <name type="scientific">Aldrovandia affinis</name>
    <dbReference type="NCBI Taxonomy" id="143900"/>
    <lineage>
        <taxon>Eukaryota</taxon>
        <taxon>Metazoa</taxon>
        <taxon>Chordata</taxon>
        <taxon>Craniata</taxon>
        <taxon>Vertebrata</taxon>
        <taxon>Euteleostomi</taxon>
        <taxon>Actinopterygii</taxon>
        <taxon>Neopterygii</taxon>
        <taxon>Teleostei</taxon>
        <taxon>Notacanthiformes</taxon>
        <taxon>Halosauridae</taxon>
        <taxon>Aldrovandia</taxon>
    </lineage>
</organism>
<evidence type="ECO:0000256" key="9">
    <source>
        <dbReference type="ARBA" id="ARBA00022753"/>
    </source>
</evidence>
<dbReference type="PANTHER" id="PTHR46212">
    <property type="entry name" value="PEFLIN"/>
    <property type="match status" value="1"/>
</dbReference>
<dbReference type="InterPro" id="IPR018247">
    <property type="entry name" value="EF_Hand_1_Ca_BS"/>
</dbReference>
<dbReference type="GO" id="GO:0048306">
    <property type="term" value="F:calcium-dependent protein binding"/>
    <property type="evidence" value="ECO:0007669"/>
    <property type="project" value="UniProtKB-ARBA"/>
</dbReference>
<evidence type="ECO:0000256" key="11">
    <source>
        <dbReference type="ARBA" id="ARBA00022837"/>
    </source>
</evidence>
<evidence type="ECO:0000256" key="5">
    <source>
        <dbReference type="ARBA" id="ARBA00022657"/>
    </source>
</evidence>
<dbReference type="GO" id="GO:0051592">
    <property type="term" value="P:response to calcium ion"/>
    <property type="evidence" value="ECO:0007669"/>
    <property type="project" value="UniProtKB-ARBA"/>
</dbReference>
<keyword evidence="16" id="KW-0968">Cytoplasmic vesicle</keyword>
<dbReference type="CDD" id="cd16183">
    <property type="entry name" value="EFh_PEF_ALG-2"/>
    <property type="match status" value="1"/>
</dbReference>
<dbReference type="CDD" id="cd06558">
    <property type="entry name" value="crotonase-like"/>
    <property type="match status" value="1"/>
</dbReference>
<reference evidence="23" key="1">
    <citation type="journal article" date="2023" name="Science">
        <title>Genome structures resolve the early diversification of teleost fishes.</title>
        <authorList>
            <person name="Parey E."/>
            <person name="Louis A."/>
            <person name="Montfort J."/>
            <person name="Bouchez O."/>
            <person name="Roques C."/>
            <person name="Iampietro C."/>
            <person name="Lluch J."/>
            <person name="Castinel A."/>
            <person name="Donnadieu C."/>
            <person name="Desvignes T."/>
            <person name="Floi Bucao C."/>
            <person name="Jouanno E."/>
            <person name="Wen M."/>
            <person name="Mejri S."/>
            <person name="Dirks R."/>
            <person name="Jansen H."/>
            <person name="Henkel C."/>
            <person name="Chen W.J."/>
            <person name="Zahm M."/>
            <person name="Cabau C."/>
            <person name="Klopp C."/>
            <person name="Thompson A.W."/>
            <person name="Robinson-Rechavi M."/>
            <person name="Braasch I."/>
            <person name="Lecointre G."/>
            <person name="Bobe J."/>
            <person name="Postlethwait J.H."/>
            <person name="Berthelot C."/>
            <person name="Roest Crollius H."/>
            <person name="Guiguen Y."/>
        </authorList>
    </citation>
    <scope>NUCLEOTIDE SEQUENCE</scope>
    <source>
        <strain evidence="23">NC1722</strain>
    </source>
</reference>
<dbReference type="SUPFAM" id="SSF52096">
    <property type="entry name" value="ClpP/crotonase"/>
    <property type="match status" value="1"/>
</dbReference>
<evidence type="ECO:0000256" key="2">
    <source>
        <dbReference type="ARBA" id="ARBA00004177"/>
    </source>
</evidence>